<dbReference type="EC" id="3.2.2.-" evidence="5"/>
<dbReference type="NCBIfam" id="TIGR00567">
    <property type="entry name" value="3mg"/>
    <property type="match status" value="1"/>
</dbReference>
<keyword evidence="4 5" id="KW-0234">DNA repair</keyword>
<dbReference type="PATRIC" id="fig|45065.4.peg.81"/>
<evidence type="ECO:0000256" key="4">
    <source>
        <dbReference type="ARBA" id="ARBA00023204"/>
    </source>
</evidence>
<accession>A0A0W0UAQ3</accession>
<proteinExistence type="inferred from homology"/>
<keyword evidence="3 5" id="KW-0378">Hydrolase</keyword>
<keyword evidence="7" id="KW-1185">Reference proteome</keyword>
<dbReference type="STRING" id="45065.Lgee_0076"/>
<dbReference type="GO" id="GO:0003677">
    <property type="term" value="F:DNA binding"/>
    <property type="evidence" value="ECO:0007669"/>
    <property type="project" value="InterPro"/>
</dbReference>
<dbReference type="GO" id="GO:0003905">
    <property type="term" value="F:alkylbase DNA N-glycosylase activity"/>
    <property type="evidence" value="ECO:0007669"/>
    <property type="project" value="InterPro"/>
</dbReference>
<dbReference type="EMBL" id="LNYC01000002">
    <property type="protein sequence ID" value="KTD04679.1"/>
    <property type="molecule type" value="Genomic_DNA"/>
</dbReference>
<dbReference type="InterPro" id="IPR011034">
    <property type="entry name" value="Formyl_transferase-like_C_sf"/>
</dbReference>
<gene>
    <name evidence="6" type="ORF">Lgee_0076</name>
</gene>
<dbReference type="NCBIfam" id="NF002004">
    <property type="entry name" value="PRK00802.1-4"/>
    <property type="match status" value="1"/>
</dbReference>
<dbReference type="Gene3D" id="3.10.300.10">
    <property type="entry name" value="Methylpurine-DNA glycosylase (MPG)"/>
    <property type="match status" value="2"/>
</dbReference>
<dbReference type="SUPFAM" id="SSF50486">
    <property type="entry name" value="FMT C-terminal domain-like"/>
    <property type="match status" value="1"/>
</dbReference>
<sequence>MRLEKSFYEQSAIDAAQNLLGKRLIYRETQGIILETEAYRGSDDPASHAARGRTPRNAIMFGPPGYVYVYMIYGLHFCLNIVCEEEGQPAAVLIRGIRTSEKLLDGPGKLCRHLGITLTENGTSLIDSPHFYLTQGVTPHDIKATARIGIRYGQEKLWRFVGHFGEPTAALYT</sequence>
<comment type="caution">
    <text evidence="6">The sequence shown here is derived from an EMBL/GenBank/DDBJ whole genome shotgun (WGS) entry which is preliminary data.</text>
</comment>
<name>A0A0W0UAQ3_9GAMM</name>
<protein>
    <recommendedName>
        <fullName evidence="5">Putative 3-methyladenine DNA glycosylase</fullName>
        <ecNumber evidence="5">3.2.2.-</ecNumber>
    </recommendedName>
</protein>
<dbReference type="Proteomes" id="UP000054785">
    <property type="component" value="Unassembled WGS sequence"/>
</dbReference>
<dbReference type="CDD" id="cd00540">
    <property type="entry name" value="AAG"/>
    <property type="match status" value="1"/>
</dbReference>
<dbReference type="RefSeq" id="WP_051550975.1">
    <property type="nucleotide sequence ID" value="NZ_CAAAHN010000034.1"/>
</dbReference>
<evidence type="ECO:0000256" key="3">
    <source>
        <dbReference type="ARBA" id="ARBA00022801"/>
    </source>
</evidence>
<evidence type="ECO:0000313" key="6">
    <source>
        <dbReference type="EMBL" id="KTD04679.1"/>
    </source>
</evidence>
<comment type="similarity">
    <text evidence="1 5">Belongs to the DNA glycosylase MPG family.</text>
</comment>
<dbReference type="OrthoDB" id="9794313at2"/>
<dbReference type="HAMAP" id="MF_00527">
    <property type="entry name" value="3MGH"/>
    <property type="match status" value="1"/>
</dbReference>
<evidence type="ECO:0000256" key="5">
    <source>
        <dbReference type="HAMAP-Rule" id="MF_00527"/>
    </source>
</evidence>
<keyword evidence="2 5" id="KW-0227">DNA damage</keyword>
<dbReference type="PANTHER" id="PTHR10429">
    <property type="entry name" value="DNA-3-METHYLADENINE GLYCOSYLASE"/>
    <property type="match status" value="1"/>
</dbReference>
<dbReference type="PANTHER" id="PTHR10429:SF0">
    <property type="entry name" value="DNA-3-METHYLADENINE GLYCOSYLASE"/>
    <property type="match status" value="1"/>
</dbReference>
<evidence type="ECO:0000313" key="7">
    <source>
        <dbReference type="Proteomes" id="UP000054785"/>
    </source>
</evidence>
<dbReference type="AlphaFoldDB" id="A0A0W0UAQ3"/>
<evidence type="ECO:0000256" key="2">
    <source>
        <dbReference type="ARBA" id="ARBA00022763"/>
    </source>
</evidence>
<organism evidence="6 7">
    <name type="scientific">Legionella geestiana</name>
    <dbReference type="NCBI Taxonomy" id="45065"/>
    <lineage>
        <taxon>Bacteria</taxon>
        <taxon>Pseudomonadati</taxon>
        <taxon>Pseudomonadota</taxon>
        <taxon>Gammaproteobacteria</taxon>
        <taxon>Legionellales</taxon>
        <taxon>Legionellaceae</taxon>
        <taxon>Legionella</taxon>
    </lineage>
</organism>
<dbReference type="InterPro" id="IPR003180">
    <property type="entry name" value="MPG"/>
</dbReference>
<evidence type="ECO:0000256" key="1">
    <source>
        <dbReference type="ARBA" id="ARBA00009232"/>
    </source>
</evidence>
<dbReference type="GO" id="GO:0006284">
    <property type="term" value="P:base-excision repair"/>
    <property type="evidence" value="ECO:0007669"/>
    <property type="project" value="InterPro"/>
</dbReference>
<dbReference type="Pfam" id="PF02245">
    <property type="entry name" value="Pur_DNA_glyco"/>
    <property type="match status" value="1"/>
</dbReference>
<dbReference type="InterPro" id="IPR036995">
    <property type="entry name" value="MPG_sf"/>
</dbReference>
<reference evidence="6 7" key="1">
    <citation type="submission" date="2015-11" db="EMBL/GenBank/DDBJ databases">
        <title>Genomic analysis of 38 Legionella species identifies large and diverse effector repertoires.</title>
        <authorList>
            <person name="Burstein D."/>
            <person name="Amaro F."/>
            <person name="Zusman T."/>
            <person name="Lifshitz Z."/>
            <person name="Cohen O."/>
            <person name="Gilbert J.A."/>
            <person name="Pupko T."/>
            <person name="Shuman H.A."/>
            <person name="Segal G."/>
        </authorList>
    </citation>
    <scope>NUCLEOTIDE SEQUENCE [LARGE SCALE GENOMIC DNA]</scope>
    <source>
        <strain evidence="6 7">ATCC 49504</strain>
    </source>
</reference>